<accession>A0A9E2SB93</accession>
<feature type="transmembrane region" description="Helical" evidence="1">
    <location>
        <begin position="86"/>
        <end position="104"/>
    </location>
</feature>
<keyword evidence="3" id="KW-0418">Kinase</keyword>
<evidence type="ECO:0000259" key="2">
    <source>
        <dbReference type="Pfam" id="PF06580"/>
    </source>
</evidence>
<keyword evidence="3" id="KW-0808">Transferase</keyword>
<dbReference type="GO" id="GO:0016020">
    <property type="term" value="C:membrane"/>
    <property type="evidence" value="ECO:0007669"/>
    <property type="project" value="InterPro"/>
</dbReference>
<protein>
    <submittedName>
        <fullName evidence="3">Histidine kinase</fullName>
    </submittedName>
</protein>
<sequence>MGFALKIGILDSCITNTLLVGGFMIVNNTFQYYLPQKEKLWYLIVFCAALTGILVLIDYLILLAIFRNDASFREFFQSSVPVRMGVIAIMLGWQSLLTILLNTLKEQKLRDDRKNEIEKLAKDAELFKLRQQLQPHFLFNSLNSINALIGIKPQQARTMIEQLSDFLRGSIKKEDQQWTTLSEELDYLQLYLDIEKVRFGYRLNTVVTCDENTGKLQLPPMVLQPIVENAIKFGLYDTMGEVTISITANKDENGYLNVCVQNPFDPETAYPKRGTGFGLSSVQRRLFLLFSANDLLTTNATDHQFITTIKIPQPKMQELEPVV</sequence>
<keyword evidence="1" id="KW-0472">Membrane</keyword>
<dbReference type="Proteomes" id="UP000812270">
    <property type="component" value="Unassembled WGS sequence"/>
</dbReference>
<feature type="transmembrane region" description="Helical" evidence="1">
    <location>
        <begin position="40"/>
        <end position="66"/>
    </location>
</feature>
<dbReference type="InterPro" id="IPR010559">
    <property type="entry name" value="Sig_transdc_His_kin_internal"/>
</dbReference>
<dbReference type="Pfam" id="PF06580">
    <property type="entry name" value="His_kinase"/>
    <property type="match status" value="1"/>
</dbReference>
<evidence type="ECO:0000256" key="1">
    <source>
        <dbReference type="SAM" id="Phobius"/>
    </source>
</evidence>
<dbReference type="InterPro" id="IPR050640">
    <property type="entry name" value="Bact_2-comp_sensor_kinase"/>
</dbReference>
<proteinExistence type="predicted"/>
<comment type="caution">
    <text evidence="3">The sequence shown here is derived from an EMBL/GenBank/DDBJ whole genome shotgun (WGS) entry which is preliminary data.</text>
</comment>
<name>A0A9E2SB93_9BACT</name>
<dbReference type="EMBL" id="JAHSPG010000009">
    <property type="protein sequence ID" value="MBV4358019.1"/>
    <property type="molecule type" value="Genomic_DNA"/>
</dbReference>
<keyword evidence="1" id="KW-0812">Transmembrane</keyword>
<keyword evidence="1" id="KW-1133">Transmembrane helix</keyword>
<gene>
    <name evidence="3" type="ORF">KTO63_12720</name>
</gene>
<feature type="domain" description="Signal transduction histidine kinase internal region" evidence="2">
    <location>
        <begin position="124"/>
        <end position="203"/>
    </location>
</feature>
<evidence type="ECO:0000313" key="4">
    <source>
        <dbReference type="Proteomes" id="UP000812270"/>
    </source>
</evidence>
<dbReference type="PANTHER" id="PTHR34220">
    <property type="entry name" value="SENSOR HISTIDINE KINASE YPDA"/>
    <property type="match status" value="1"/>
</dbReference>
<organism evidence="3 4">
    <name type="scientific">Pinibacter aurantiacus</name>
    <dbReference type="NCBI Taxonomy" id="2851599"/>
    <lineage>
        <taxon>Bacteria</taxon>
        <taxon>Pseudomonadati</taxon>
        <taxon>Bacteroidota</taxon>
        <taxon>Chitinophagia</taxon>
        <taxon>Chitinophagales</taxon>
        <taxon>Chitinophagaceae</taxon>
        <taxon>Pinibacter</taxon>
    </lineage>
</organism>
<keyword evidence="4" id="KW-1185">Reference proteome</keyword>
<dbReference type="PANTHER" id="PTHR34220:SF7">
    <property type="entry name" value="SENSOR HISTIDINE KINASE YPDA"/>
    <property type="match status" value="1"/>
</dbReference>
<evidence type="ECO:0000313" key="3">
    <source>
        <dbReference type="EMBL" id="MBV4358019.1"/>
    </source>
</evidence>
<reference evidence="3" key="1">
    <citation type="submission" date="2021-06" db="EMBL/GenBank/DDBJ databases">
        <authorList>
            <person name="Huq M.A."/>
        </authorList>
    </citation>
    <scope>NUCLEOTIDE SEQUENCE</scope>
    <source>
        <strain evidence="3">MAH-26</strain>
    </source>
</reference>
<dbReference type="AlphaFoldDB" id="A0A9E2SB93"/>
<dbReference type="GO" id="GO:0000155">
    <property type="term" value="F:phosphorelay sensor kinase activity"/>
    <property type="evidence" value="ECO:0007669"/>
    <property type="project" value="InterPro"/>
</dbReference>